<keyword evidence="4" id="KW-0862">Zinc</keyword>
<accession>A0A371YKD9</accession>
<dbReference type="EMBL" id="JBHRSF010000035">
    <property type="protein sequence ID" value="MFC2995702.1"/>
    <property type="molecule type" value="Genomic_DNA"/>
</dbReference>
<dbReference type="Proteomes" id="UP001595455">
    <property type="component" value="Unassembled WGS sequence"/>
</dbReference>
<gene>
    <name evidence="7" type="ORF">ACFODO_10545</name>
    <name evidence="8" type="ORF">C9E89_019265</name>
</gene>
<keyword evidence="7" id="KW-0482">Metalloprotease</keyword>
<reference evidence="7" key="4">
    <citation type="submission" date="2024-09" db="EMBL/GenBank/DDBJ databases">
        <authorList>
            <person name="Sun Q."/>
            <person name="Mori K."/>
        </authorList>
    </citation>
    <scope>NUCLEOTIDE SEQUENCE</scope>
    <source>
        <strain evidence="7">KCTC 62575</strain>
    </source>
</reference>
<reference evidence="10" key="3">
    <citation type="journal article" date="2019" name="Int. J. Syst. Evol. Microbiol.">
        <title>The Global Catalogue of Microorganisms (GCM) 10K type strain sequencing project: providing services to taxonomists for standard genome sequencing and annotation.</title>
        <authorList>
            <consortium name="The Broad Institute Genomics Platform"/>
            <consortium name="The Broad Institute Genome Sequencing Center for Infectious Disease"/>
            <person name="Wu L."/>
            <person name="Ma J."/>
        </authorList>
    </citation>
    <scope>NUCLEOTIDE SEQUENCE [LARGE SCALE GENOMIC DNA]</scope>
    <source>
        <strain evidence="10">KCTC 62575</strain>
    </source>
</reference>
<proteinExistence type="predicted"/>
<keyword evidence="3 7" id="KW-0378">Hydrolase</keyword>
<organism evidence="8 9">
    <name type="scientific">Acinetobacter sichuanensis</name>
    <dbReference type="NCBI Taxonomy" id="2136183"/>
    <lineage>
        <taxon>Bacteria</taxon>
        <taxon>Pseudomonadati</taxon>
        <taxon>Pseudomonadota</taxon>
        <taxon>Gammaproteobacteria</taxon>
        <taxon>Moraxellales</taxon>
        <taxon>Moraxellaceae</taxon>
        <taxon>Acinetobacter</taxon>
    </lineage>
</organism>
<dbReference type="Gene3D" id="3.40.390.10">
    <property type="entry name" value="Collagenase (Catalytic Domain)"/>
    <property type="match status" value="1"/>
</dbReference>
<evidence type="ECO:0000256" key="4">
    <source>
        <dbReference type="ARBA" id="ARBA00022833"/>
    </source>
</evidence>
<dbReference type="SMART" id="SM00235">
    <property type="entry name" value="ZnMc"/>
    <property type="match status" value="1"/>
</dbReference>
<name>A0A371YKD9_9GAMM</name>
<feature type="domain" description="Peptidase metallopeptidase" evidence="6">
    <location>
        <begin position="158"/>
        <end position="303"/>
    </location>
</feature>
<dbReference type="GO" id="GO:0008270">
    <property type="term" value="F:zinc ion binding"/>
    <property type="evidence" value="ECO:0007669"/>
    <property type="project" value="InterPro"/>
</dbReference>
<feature type="coiled-coil region" evidence="5">
    <location>
        <begin position="112"/>
        <end position="146"/>
    </location>
</feature>
<evidence type="ECO:0000259" key="6">
    <source>
        <dbReference type="SMART" id="SM00235"/>
    </source>
</evidence>
<reference evidence="7" key="1">
    <citation type="journal article" date="2014" name="Int. J. Syst. Evol. Microbiol.">
        <title>Complete genome of a new Firmicutes species belonging to the dominant human colonic microbiota ('Ruminococcus bicirculans') reveals two chromosomes and a selective capacity to utilize plant glucans.</title>
        <authorList>
            <consortium name="NISC Comparative Sequencing Program"/>
            <person name="Wegmann U."/>
            <person name="Louis P."/>
            <person name="Goesmann A."/>
            <person name="Henrissat B."/>
            <person name="Duncan S.H."/>
            <person name="Flint H.J."/>
        </authorList>
    </citation>
    <scope>NUCLEOTIDE SEQUENCE</scope>
    <source>
        <strain evidence="7">KCTC 62575</strain>
    </source>
</reference>
<dbReference type="RefSeq" id="WP_107009838.1">
    <property type="nucleotide sequence ID" value="NZ_JBHRSF010000035.1"/>
</dbReference>
<comment type="caution">
    <text evidence="8">The sequence shown here is derived from an EMBL/GenBank/DDBJ whole genome shotgun (WGS) entry which is preliminary data.</text>
</comment>
<dbReference type="InterPro" id="IPR006026">
    <property type="entry name" value="Peptidase_Metallo"/>
</dbReference>
<sequence>MRFWLIIFVILFTSYFAIQRHLHPQLNHNSIIDRISHPLDHRLRYRIGEIDPRFNISHEQVKLLAQQATEIWHLGTMKNLFVYDPNAKLAIHLIYDERQIESSARNQALNILENTQQDQNIKREKIEKIRAELDQSNREIDIYKVNYETKMSQYNQFVSRIYQSNQGVTPSIHAQLEQLKNQLQADRVNLNQKLALHNQKVNQLNQQVDALNSNTQQFNQSVDQFNARFQPRQFDKGTFSGQSINIYEFQSDADLRVTLAHEFGHALGLLHNSDPKALMYPVMKEQDLQNFRLTSSDLAMLNSR</sequence>
<keyword evidence="5" id="KW-0175">Coiled coil</keyword>
<dbReference type="Pfam" id="PF00413">
    <property type="entry name" value="Peptidase_M10"/>
    <property type="match status" value="1"/>
</dbReference>
<protein>
    <submittedName>
        <fullName evidence="7 8">Matrixin</fullName>
        <ecNumber evidence="7">3.4.24.-</ecNumber>
    </submittedName>
</protein>
<dbReference type="OrthoDB" id="322519at2"/>
<evidence type="ECO:0000256" key="3">
    <source>
        <dbReference type="ARBA" id="ARBA00022801"/>
    </source>
</evidence>
<dbReference type="AlphaFoldDB" id="A0A371YKD9"/>
<evidence type="ECO:0000256" key="2">
    <source>
        <dbReference type="ARBA" id="ARBA00022723"/>
    </source>
</evidence>
<evidence type="ECO:0000313" key="7">
    <source>
        <dbReference type="EMBL" id="MFC2995702.1"/>
    </source>
</evidence>
<evidence type="ECO:0000313" key="9">
    <source>
        <dbReference type="Proteomes" id="UP000240957"/>
    </source>
</evidence>
<evidence type="ECO:0000313" key="8">
    <source>
        <dbReference type="EMBL" id="RFC81922.1"/>
    </source>
</evidence>
<keyword evidence="10" id="KW-1185">Reference proteome</keyword>
<dbReference type="GO" id="GO:0004222">
    <property type="term" value="F:metalloendopeptidase activity"/>
    <property type="evidence" value="ECO:0007669"/>
    <property type="project" value="InterPro"/>
</dbReference>
<dbReference type="EMBL" id="PYIX02000050">
    <property type="protein sequence ID" value="RFC81922.1"/>
    <property type="molecule type" value="Genomic_DNA"/>
</dbReference>
<keyword evidence="2" id="KW-0479">Metal-binding</keyword>
<dbReference type="InterPro" id="IPR001818">
    <property type="entry name" value="Pept_M10_metallopeptidase"/>
</dbReference>
<evidence type="ECO:0000256" key="1">
    <source>
        <dbReference type="ARBA" id="ARBA00022670"/>
    </source>
</evidence>
<reference evidence="8 9" key="2">
    <citation type="submission" date="2018-08" db="EMBL/GenBank/DDBJ databases">
        <title>The draft genome of Acinetobacter sichuanensis strain WCHAc060041.</title>
        <authorList>
            <person name="Qin J."/>
            <person name="Feng Y."/>
            <person name="Zong Z."/>
        </authorList>
    </citation>
    <scope>NUCLEOTIDE SEQUENCE [LARGE SCALE GENOMIC DNA]</scope>
    <source>
        <strain evidence="8 9">WCHAc060041</strain>
    </source>
</reference>
<dbReference type="Proteomes" id="UP000240957">
    <property type="component" value="Unassembled WGS sequence"/>
</dbReference>
<dbReference type="InterPro" id="IPR024079">
    <property type="entry name" value="MetalloPept_cat_dom_sf"/>
</dbReference>
<dbReference type="SUPFAM" id="SSF55486">
    <property type="entry name" value="Metalloproteases ('zincins'), catalytic domain"/>
    <property type="match status" value="1"/>
</dbReference>
<dbReference type="GO" id="GO:0031012">
    <property type="term" value="C:extracellular matrix"/>
    <property type="evidence" value="ECO:0007669"/>
    <property type="project" value="InterPro"/>
</dbReference>
<evidence type="ECO:0000313" key="10">
    <source>
        <dbReference type="Proteomes" id="UP001595455"/>
    </source>
</evidence>
<keyword evidence="1" id="KW-0645">Protease</keyword>
<feature type="coiled-coil region" evidence="5">
    <location>
        <begin position="173"/>
        <end position="221"/>
    </location>
</feature>
<dbReference type="EC" id="3.4.24.-" evidence="7"/>
<evidence type="ECO:0000256" key="5">
    <source>
        <dbReference type="SAM" id="Coils"/>
    </source>
</evidence>
<dbReference type="GO" id="GO:0006508">
    <property type="term" value="P:proteolysis"/>
    <property type="evidence" value="ECO:0007669"/>
    <property type="project" value="UniProtKB-KW"/>
</dbReference>